<dbReference type="SUPFAM" id="SSF53448">
    <property type="entry name" value="Nucleotide-diphospho-sugar transferases"/>
    <property type="match status" value="1"/>
</dbReference>
<name>A0ABV7Y589_9ACTN</name>
<evidence type="ECO:0000313" key="3">
    <source>
        <dbReference type="EMBL" id="MFC3759415.1"/>
    </source>
</evidence>
<dbReference type="Gene3D" id="3.90.550.10">
    <property type="entry name" value="Spore Coat Polysaccharide Biosynthesis Protein SpsA, Chain A"/>
    <property type="match status" value="1"/>
</dbReference>
<protein>
    <submittedName>
        <fullName evidence="3">Glycosyltransferase family 2 protein</fullName>
        <ecNumber evidence="3">2.4.-.-</ecNumber>
    </submittedName>
</protein>
<dbReference type="Proteomes" id="UP001595699">
    <property type="component" value="Unassembled WGS sequence"/>
</dbReference>
<accession>A0ABV7Y589</accession>
<evidence type="ECO:0000313" key="4">
    <source>
        <dbReference type="Proteomes" id="UP001595699"/>
    </source>
</evidence>
<organism evidence="3 4">
    <name type="scientific">Tenggerimyces flavus</name>
    <dbReference type="NCBI Taxonomy" id="1708749"/>
    <lineage>
        <taxon>Bacteria</taxon>
        <taxon>Bacillati</taxon>
        <taxon>Actinomycetota</taxon>
        <taxon>Actinomycetes</taxon>
        <taxon>Propionibacteriales</taxon>
        <taxon>Nocardioidaceae</taxon>
        <taxon>Tenggerimyces</taxon>
    </lineage>
</organism>
<dbReference type="CDD" id="cd02525">
    <property type="entry name" value="Succinoglycan_BP_ExoA"/>
    <property type="match status" value="1"/>
</dbReference>
<proteinExistence type="predicted"/>
<feature type="transmembrane region" description="Helical" evidence="1">
    <location>
        <begin position="289"/>
        <end position="309"/>
    </location>
</feature>
<comment type="caution">
    <text evidence="3">The sequence shown here is derived from an EMBL/GenBank/DDBJ whole genome shotgun (WGS) entry which is preliminary data.</text>
</comment>
<keyword evidence="1" id="KW-0812">Transmembrane</keyword>
<feature type="transmembrane region" description="Helical" evidence="1">
    <location>
        <begin position="262"/>
        <end position="283"/>
    </location>
</feature>
<evidence type="ECO:0000259" key="2">
    <source>
        <dbReference type="Pfam" id="PF00535"/>
    </source>
</evidence>
<keyword evidence="1" id="KW-0472">Membrane</keyword>
<dbReference type="EC" id="2.4.-.-" evidence="3"/>
<evidence type="ECO:0000256" key="1">
    <source>
        <dbReference type="SAM" id="Phobius"/>
    </source>
</evidence>
<dbReference type="InterPro" id="IPR001173">
    <property type="entry name" value="Glyco_trans_2-like"/>
</dbReference>
<dbReference type="PANTHER" id="PTHR43685">
    <property type="entry name" value="GLYCOSYLTRANSFERASE"/>
    <property type="match status" value="1"/>
</dbReference>
<reference evidence="4" key="1">
    <citation type="journal article" date="2019" name="Int. J. Syst. Evol. Microbiol.">
        <title>The Global Catalogue of Microorganisms (GCM) 10K type strain sequencing project: providing services to taxonomists for standard genome sequencing and annotation.</title>
        <authorList>
            <consortium name="The Broad Institute Genomics Platform"/>
            <consortium name="The Broad Institute Genome Sequencing Center for Infectious Disease"/>
            <person name="Wu L."/>
            <person name="Ma J."/>
        </authorList>
    </citation>
    <scope>NUCLEOTIDE SEQUENCE [LARGE SCALE GENOMIC DNA]</scope>
    <source>
        <strain evidence="4">CGMCC 4.7241</strain>
    </source>
</reference>
<dbReference type="PANTHER" id="PTHR43685:SF2">
    <property type="entry name" value="GLYCOSYLTRANSFERASE 2-LIKE DOMAIN-CONTAINING PROTEIN"/>
    <property type="match status" value="1"/>
</dbReference>
<dbReference type="GO" id="GO:0016757">
    <property type="term" value="F:glycosyltransferase activity"/>
    <property type="evidence" value="ECO:0007669"/>
    <property type="project" value="UniProtKB-KW"/>
</dbReference>
<keyword evidence="1" id="KW-1133">Transmembrane helix</keyword>
<dbReference type="InterPro" id="IPR050834">
    <property type="entry name" value="Glycosyltransf_2"/>
</dbReference>
<dbReference type="RefSeq" id="WP_205122192.1">
    <property type="nucleotide sequence ID" value="NZ_JAFBCM010000001.1"/>
</dbReference>
<feature type="domain" description="Glycosyltransferase 2-like" evidence="2">
    <location>
        <begin position="25"/>
        <end position="191"/>
    </location>
</feature>
<gene>
    <name evidence="3" type="ORF">ACFOUW_01055</name>
</gene>
<feature type="transmembrane region" description="Helical" evidence="1">
    <location>
        <begin position="321"/>
        <end position="339"/>
    </location>
</feature>
<dbReference type="Pfam" id="PF00535">
    <property type="entry name" value="Glycos_transf_2"/>
    <property type="match status" value="1"/>
</dbReference>
<sequence length="355" mass="38778">METVEETGVVTRDSDTARATWPPVSVVMPVLNEERFLRDSVNKVLAQDYPGPLEIVIAVGPSTDRTHEIAQEIVTADPRVRLIDNPRGITPSGLNAAIRQAQHGIVMRVDGHGILSPGYIKRAVEVLEETGADNVGGVMAAEGLTPFEQAVARAMTSALGIGGARFHLGGGAGPVDSVYLGVFRRSTLDKLGGYDETFVRAQDWELNYRIRRSGGTVWFSPDLRVTYRPRPNVRALARQFYLTGRWRRVVTRTHRGTSSLRYLAAPTASLAVLVGTLLGLVGAVTRMSLLLLGFVLPVGYALAIVLGSLVESRGLNWRARLWLPVVIATMHLTWGWGFLTSPRSLGEHERPDETP</sequence>
<keyword evidence="3" id="KW-0328">Glycosyltransferase</keyword>
<dbReference type="InterPro" id="IPR029044">
    <property type="entry name" value="Nucleotide-diphossugar_trans"/>
</dbReference>
<dbReference type="EMBL" id="JBHRZH010000001">
    <property type="protein sequence ID" value="MFC3759415.1"/>
    <property type="molecule type" value="Genomic_DNA"/>
</dbReference>
<keyword evidence="3" id="KW-0808">Transferase</keyword>
<keyword evidence="4" id="KW-1185">Reference proteome</keyword>